<dbReference type="PANTHER" id="PTHR43022:SF1">
    <property type="entry name" value="PROTEIN SMF"/>
    <property type="match status" value="1"/>
</dbReference>
<accession>A0A4S4C137</accession>
<comment type="similarity">
    <text evidence="1">Belongs to the DprA/Smf family.</text>
</comment>
<sequence length="377" mass="40665">MARDWEASELLVGMHETEGVGWITIRRVIACGALEGANHRRAMDWREFALSARQAANLAERLTDEKIELAIRKRERAGIKVVTRLDPEYPPLLKHIEDPPWVLYAVGRLELLLRPAIAVVGTRTATAYGKRMAEELSASCAQSGITVVSGLARGIDTSAHIGALGKPGTTIAVLASPVDHPYPSENRGLYREIVDEGLAISESPLGAPLTKAHFYLRNRIIAGLCQGALIVEAGEGSGALITSTHALNYNRDVYIVPGPITSPRSVGVLKLLNDGAKPVLGANDVLTDYVRTLGEWRRANGQPEEAAASGHSNAGKAEELTPEEEALHEWLAEEGARTIDELLAWSGMPAGQLHAALLGLQMKRLVQLLPGSIYEVI</sequence>
<dbReference type="PANTHER" id="PTHR43022">
    <property type="entry name" value="PROTEIN SMF"/>
    <property type="match status" value="1"/>
</dbReference>
<dbReference type="AlphaFoldDB" id="A0A4S4C137"/>
<gene>
    <name evidence="5" type="primary">dprA</name>
    <name evidence="5" type="ORF">E6C55_09195</name>
</gene>
<evidence type="ECO:0000256" key="1">
    <source>
        <dbReference type="ARBA" id="ARBA00006525"/>
    </source>
</evidence>
<evidence type="ECO:0000259" key="3">
    <source>
        <dbReference type="Pfam" id="PF02481"/>
    </source>
</evidence>
<evidence type="ECO:0000313" key="6">
    <source>
        <dbReference type="Proteomes" id="UP000310636"/>
    </source>
</evidence>
<feature type="domain" description="DprA winged helix" evidence="4">
    <location>
        <begin position="316"/>
        <end position="371"/>
    </location>
</feature>
<dbReference type="SUPFAM" id="SSF102405">
    <property type="entry name" value="MCP/YpsA-like"/>
    <property type="match status" value="1"/>
</dbReference>
<protein>
    <submittedName>
        <fullName evidence="5">DNA-protecting protein DprA</fullName>
    </submittedName>
</protein>
<evidence type="ECO:0000313" key="5">
    <source>
        <dbReference type="EMBL" id="THF81275.1"/>
    </source>
</evidence>
<dbReference type="EMBL" id="SSOB01000009">
    <property type="protein sequence ID" value="THF81275.1"/>
    <property type="molecule type" value="Genomic_DNA"/>
</dbReference>
<reference evidence="5 6" key="1">
    <citation type="submission" date="2019-04" db="EMBL/GenBank/DDBJ databases">
        <title>Cohnella sp. nov. isolated from preserved vegetables.</title>
        <authorList>
            <person name="Lin S.-Y."/>
            <person name="Hung M.-H."/>
            <person name="Young C.-C."/>
        </authorList>
    </citation>
    <scope>NUCLEOTIDE SEQUENCE [LARGE SCALE GENOMIC DNA]</scope>
    <source>
        <strain evidence="5 6">CC-MHH1044</strain>
    </source>
</reference>
<name>A0A4S4C137_9BACL</name>
<comment type="caution">
    <text evidence="5">The sequence shown here is derived from an EMBL/GenBank/DDBJ whole genome shotgun (WGS) entry which is preliminary data.</text>
</comment>
<dbReference type="InterPro" id="IPR003488">
    <property type="entry name" value="DprA"/>
</dbReference>
<dbReference type="Gene3D" id="1.10.10.10">
    <property type="entry name" value="Winged helix-like DNA-binding domain superfamily/Winged helix DNA-binding domain"/>
    <property type="match status" value="1"/>
</dbReference>
<dbReference type="RefSeq" id="WP_136369485.1">
    <property type="nucleotide sequence ID" value="NZ_SSOB01000009.1"/>
</dbReference>
<feature type="domain" description="Smf/DprA SLOG" evidence="3">
    <location>
        <begin position="80"/>
        <end position="288"/>
    </location>
</feature>
<dbReference type="InterPro" id="IPR041614">
    <property type="entry name" value="DprA_WH"/>
</dbReference>
<evidence type="ECO:0000256" key="2">
    <source>
        <dbReference type="SAM" id="MobiDB-lite"/>
    </source>
</evidence>
<evidence type="ECO:0000259" key="4">
    <source>
        <dbReference type="Pfam" id="PF17782"/>
    </source>
</evidence>
<dbReference type="Pfam" id="PF02481">
    <property type="entry name" value="DNA_processg_A"/>
    <property type="match status" value="1"/>
</dbReference>
<dbReference type="OrthoDB" id="9785707at2"/>
<dbReference type="InterPro" id="IPR057666">
    <property type="entry name" value="DrpA_SLOG"/>
</dbReference>
<dbReference type="Pfam" id="PF17782">
    <property type="entry name" value="WHD_DprA"/>
    <property type="match status" value="1"/>
</dbReference>
<proteinExistence type="inferred from homology"/>
<feature type="region of interest" description="Disordered" evidence="2">
    <location>
        <begin position="300"/>
        <end position="324"/>
    </location>
</feature>
<dbReference type="NCBIfam" id="TIGR00732">
    <property type="entry name" value="dprA"/>
    <property type="match status" value="1"/>
</dbReference>
<dbReference type="Proteomes" id="UP000310636">
    <property type="component" value="Unassembled WGS sequence"/>
</dbReference>
<dbReference type="Gene3D" id="3.40.50.450">
    <property type="match status" value="1"/>
</dbReference>
<dbReference type="GO" id="GO:0009294">
    <property type="term" value="P:DNA-mediated transformation"/>
    <property type="evidence" value="ECO:0007669"/>
    <property type="project" value="InterPro"/>
</dbReference>
<keyword evidence="6" id="KW-1185">Reference proteome</keyword>
<organism evidence="5 6">
    <name type="scientific">Cohnella fermenti</name>
    <dbReference type="NCBI Taxonomy" id="2565925"/>
    <lineage>
        <taxon>Bacteria</taxon>
        <taxon>Bacillati</taxon>
        <taxon>Bacillota</taxon>
        <taxon>Bacilli</taxon>
        <taxon>Bacillales</taxon>
        <taxon>Paenibacillaceae</taxon>
        <taxon>Cohnella</taxon>
    </lineage>
</organism>
<dbReference type="InterPro" id="IPR036388">
    <property type="entry name" value="WH-like_DNA-bd_sf"/>
</dbReference>